<feature type="compositionally biased region" description="Low complexity" evidence="1">
    <location>
        <begin position="446"/>
        <end position="461"/>
    </location>
</feature>
<feature type="region of interest" description="Disordered" evidence="1">
    <location>
        <begin position="446"/>
        <end position="471"/>
    </location>
</feature>
<gene>
    <name evidence="2" type="ORF">Vretifemale_19074</name>
    <name evidence="3" type="ORF">Vretimale_18763</name>
</gene>
<comment type="caution">
    <text evidence="2">The sequence shown here is derived from an EMBL/GenBank/DDBJ whole genome shotgun (WGS) entry which is preliminary data.</text>
</comment>
<evidence type="ECO:0000313" key="3">
    <source>
        <dbReference type="EMBL" id="GIM16104.1"/>
    </source>
</evidence>
<dbReference type="Gene3D" id="1.25.10.10">
    <property type="entry name" value="Leucine-rich Repeat Variant"/>
    <property type="match status" value="2"/>
</dbReference>
<name>A0A8J4CX01_9CHLO</name>
<evidence type="ECO:0000256" key="1">
    <source>
        <dbReference type="SAM" id="MobiDB-lite"/>
    </source>
</evidence>
<reference evidence="2" key="1">
    <citation type="journal article" date="2021" name="Proc. Natl. Acad. Sci. U.S.A.">
        <title>Three genomes in the algal genus Volvox reveal the fate of a haploid sex-determining region after a transition to homothallism.</title>
        <authorList>
            <person name="Yamamoto K."/>
            <person name="Hamaji T."/>
            <person name="Kawai-Toyooka H."/>
            <person name="Matsuzaki R."/>
            <person name="Takahashi F."/>
            <person name="Nishimura Y."/>
            <person name="Kawachi M."/>
            <person name="Noguchi H."/>
            <person name="Minakuchi Y."/>
            <person name="Umen J.G."/>
            <person name="Toyoda A."/>
            <person name="Nozaki H."/>
        </authorList>
    </citation>
    <scope>NUCLEOTIDE SEQUENCE</scope>
    <source>
        <strain evidence="3">NIES-3785</strain>
        <strain evidence="2">NIES-3786</strain>
    </source>
</reference>
<dbReference type="OrthoDB" id="540919at2759"/>
<feature type="compositionally biased region" description="Polar residues" evidence="1">
    <location>
        <begin position="265"/>
        <end position="274"/>
    </location>
</feature>
<keyword evidence="4" id="KW-1185">Reference proteome</keyword>
<dbReference type="EMBL" id="BNCQ01000074">
    <property type="protein sequence ID" value="GIM16104.1"/>
    <property type="molecule type" value="Genomic_DNA"/>
</dbReference>
<protein>
    <submittedName>
        <fullName evidence="2">Uncharacterized protein</fullName>
    </submittedName>
</protein>
<proteinExistence type="predicted"/>
<evidence type="ECO:0000313" key="4">
    <source>
        <dbReference type="Proteomes" id="UP000747110"/>
    </source>
</evidence>
<dbReference type="Proteomes" id="UP000747110">
    <property type="component" value="Unassembled WGS sequence"/>
</dbReference>
<sequence>MTNARIARRCIDSLSLAAEHVEQAIAFGPEARYLQQKLSELRNLFEEFLTGRYQDAALDEALEVIEAPLRTFCMDSHSCCTLGPLETLLTAEERLHSLVNSCLRTRQGLAKLLQHGQLPTVVRAQANLISSQLSTVTVNFETLRRLQSLRLQLLEEAERVRLGTSTDDTFNSEIHRLAAACTAQQLAADSAILARLVKEADATQDIVKSHFLNLALQALETLRASRGIGEPESVQCTSPLGNGRRVIMQGSGNSGGISGSGHPRQATSTRAPSSPTAVGVAQTLASGITGALAQLNIAAVPQAVRTAQLDALCHALEGPERVQVTQALTEEDGMSSVLRLVATSAPGQRSAPLRLLAALVATEPACCGELLAARGVQMLLHILTGYIHGTRQRVDAAVLRQVEAETATAAITVNLPGRSHARKKGGPVVGTPPGFRQLMRRGVGAESSPVGVQEQQQQSGSATAGGNAPAGRIEQEEEEVCMLVIGLLRQLSLENAAELVAGGAVKVLCQGVSLPGNGRLASGAATTLSDLACDTTAVVQMLQERLLVSLADLRRSRRASEVAAALACTAAILEHPAKLQEQHQNHSPGHSQVIQLCTEMGRACDAASVTALLDLAVEAAAAGETPNRSTSASTSTSSCLCAAGMEPGLSRLLQFCVHNTETRSAVLRHSAAMQLLLDRAGVAEANAMATLRRVANDDGCKTAVARQLTKLLIIKSATLTVGRNCGGGGSGGGSSAAGSKQGEAAAVTLCLADVLRPVSRDRSVLRWSTDACSECEECGLIQPLLAITASPDATCRAAGLACLHVLAMYGNQAVRKALGACGTVMALVDAVKLDGELVPSESGPQHPPICEPQTLGQAASEALAALATASDALRQDIVMQLAAFLGSSSLHLAASACQALLVLLEVCPMAGPLLLGHGALNTLVAHFPKKTAPSPPYASVHNTASMAMPAYRSTEERGSIRDPAEVAQLLQQRAVRLVWVLCRGGGAAAEAAVVAGVAPVLLQRATSAAGTSLALRVESAAALAPLLRKSAAAREAATASGGLQALLHLAAESASRSDEMPLWEEALGAVAAVAALHAPCRVEATRALRQMLMRGTVREVAAAAVIVERMCSSAAGREAVLAEDLVDPLVRLLSTGGDRTKAAAANAISHLAVPPKVTLPPCAALPSGGSVQPRLVLIRAGAISALLALLREAGGEAASSAASTASIPCSCGTTSSSASGASSQVSPVHTNGAQNSPADMSLVAAAEALESLAAGAEGILAIRNAGGVDVLKAIVARGKRRLVPPAVAKAASAALLHCV</sequence>
<dbReference type="EMBL" id="BNCP01000065">
    <property type="protein sequence ID" value="GIL91469.1"/>
    <property type="molecule type" value="Genomic_DNA"/>
</dbReference>
<organism evidence="2 4">
    <name type="scientific">Volvox reticuliferus</name>
    <dbReference type="NCBI Taxonomy" id="1737510"/>
    <lineage>
        <taxon>Eukaryota</taxon>
        <taxon>Viridiplantae</taxon>
        <taxon>Chlorophyta</taxon>
        <taxon>core chlorophytes</taxon>
        <taxon>Chlorophyceae</taxon>
        <taxon>CS clade</taxon>
        <taxon>Chlamydomonadales</taxon>
        <taxon>Volvocaceae</taxon>
        <taxon>Volvox</taxon>
    </lineage>
</organism>
<feature type="region of interest" description="Disordered" evidence="1">
    <location>
        <begin position="251"/>
        <end position="274"/>
    </location>
</feature>
<dbReference type="InterPro" id="IPR016024">
    <property type="entry name" value="ARM-type_fold"/>
</dbReference>
<dbReference type="SMART" id="SM00185">
    <property type="entry name" value="ARM"/>
    <property type="match status" value="5"/>
</dbReference>
<dbReference type="SUPFAM" id="SSF48371">
    <property type="entry name" value="ARM repeat"/>
    <property type="match status" value="2"/>
</dbReference>
<dbReference type="InterPro" id="IPR011989">
    <property type="entry name" value="ARM-like"/>
</dbReference>
<evidence type="ECO:0000313" key="2">
    <source>
        <dbReference type="EMBL" id="GIL91469.1"/>
    </source>
</evidence>
<accession>A0A8J4CX01</accession>
<dbReference type="Proteomes" id="UP000722791">
    <property type="component" value="Unassembled WGS sequence"/>
</dbReference>
<dbReference type="InterPro" id="IPR000225">
    <property type="entry name" value="Armadillo"/>
</dbReference>